<sequence length="102" mass="11072">MATTCPPNHPVAFTCSTPSHTYRSTGKREAPPPPHCSSGDMNLEKGSNELNLNPSMAGIGHYGEYPRAPRSRGPCDSSFPKSPPKLFSDPTRDPSSSHVYWT</sequence>
<dbReference type="EMBL" id="MLGG01000013">
    <property type="protein sequence ID" value="KAK1458909.1"/>
    <property type="molecule type" value="Genomic_DNA"/>
</dbReference>
<comment type="caution">
    <text evidence="2">The sequence shown here is derived from an EMBL/GenBank/DDBJ whole genome shotgun (WGS) entry which is preliminary data.</text>
</comment>
<protein>
    <submittedName>
        <fullName evidence="2">Uncharacterized protein</fullName>
    </submittedName>
</protein>
<reference evidence="2 3" key="1">
    <citation type="submission" date="2016-10" db="EMBL/GenBank/DDBJ databases">
        <title>The genome sequence of Colletotrichum fioriniae PJ7.</title>
        <authorList>
            <person name="Baroncelli R."/>
        </authorList>
    </citation>
    <scope>NUCLEOTIDE SEQUENCE [LARGE SCALE GENOMIC DNA]</scope>
    <source>
        <strain evidence="2">Col 31</strain>
    </source>
</reference>
<name>A0AAI9UMX8_9PEZI</name>
<feature type="compositionally biased region" description="Polar residues" evidence="1">
    <location>
        <begin position="93"/>
        <end position="102"/>
    </location>
</feature>
<feature type="compositionally biased region" description="Low complexity" evidence="1">
    <location>
        <begin position="76"/>
        <end position="89"/>
    </location>
</feature>
<dbReference type="Proteomes" id="UP001239795">
    <property type="component" value="Unassembled WGS sequence"/>
</dbReference>
<dbReference type="AlphaFoldDB" id="A0AAI9UMX8"/>
<keyword evidence="3" id="KW-1185">Reference proteome</keyword>
<feature type="region of interest" description="Disordered" evidence="1">
    <location>
        <begin position="1"/>
        <end position="102"/>
    </location>
</feature>
<proteinExistence type="predicted"/>
<evidence type="ECO:0000313" key="3">
    <source>
        <dbReference type="Proteomes" id="UP001239795"/>
    </source>
</evidence>
<organism evidence="2 3">
    <name type="scientific">Colletotrichum melonis</name>
    <dbReference type="NCBI Taxonomy" id="1209925"/>
    <lineage>
        <taxon>Eukaryota</taxon>
        <taxon>Fungi</taxon>
        <taxon>Dikarya</taxon>
        <taxon>Ascomycota</taxon>
        <taxon>Pezizomycotina</taxon>
        <taxon>Sordariomycetes</taxon>
        <taxon>Hypocreomycetidae</taxon>
        <taxon>Glomerellales</taxon>
        <taxon>Glomerellaceae</taxon>
        <taxon>Colletotrichum</taxon>
        <taxon>Colletotrichum acutatum species complex</taxon>
    </lineage>
</organism>
<feature type="compositionally biased region" description="Polar residues" evidence="1">
    <location>
        <begin position="14"/>
        <end position="24"/>
    </location>
</feature>
<evidence type="ECO:0000313" key="2">
    <source>
        <dbReference type="EMBL" id="KAK1458909.1"/>
    </source>
</evidence>
<evidence type="ECO:0000256" key="1">
    <source>
        <dbReference type="SAM" id="MobiDB-lite"/>
    </source>
</evidence>
<accession>A0AAI9UMX8</accession>
<gene>
    <name evidence="2" type="ORF">CMEL01_01908</name>
</gene>